<feature type="transmembrane region" description="Helical" evidence="7">
    <location>
        <begin position="367"/>
        <end position="385"/>
    </location>
</feature>
<feature type="transmembrane region" description="Helical" evidence="7">
    <location>
        <begin position="274"/>
        <end position="292"/>
    </location>
</feature>
<protein>
    <submittedName>
        <fullName evidence="9">L-galactonate transporter</fullName>
    </submittedName>
</protein>
<evidence type="ECO:0000313" key="10">
    <source>
        <dbReference type="Proteomes" id="UP000239430"/>
    </source>
</evidence>
<evidence type="ECO:0000256" key="2">
    <source>
        <dbReference type="ARBA" id="ARBA00022448"/>
    </source>
</evidence>
<feature type="transmembrane region" description="Helical" evidence="7">
    <location>
        <begin position="207"/>
        <end position="227"/>
    </location>
</feature>
<keyword evidence="5 7" id="KW-1133">Transmembrane helix</keyword>
<feature type="transmembrane region" description="Helical" evidence="7">
    <location>
        <begin position="163"/>
        <end position="182"/>
    </location>
</feature>
<dbReference type="InterPro" id="IPR011701">
    <property type="entry name" value="MFS"/>
</dbReference>
<keyword evidence="10" id="KW-1185">Reference proteome</keyword>
<sequence>MKRKAWAVMWAVYLAGVAVALNQFKVPPVMQVLMESLQADMATAGWLMSVFCIAGVILALPAAFLLAGLGPKNSGLIGLGCIIIGAVIGAVAKTAAIMLIARTIEGVGLALIAVVAPAVISMWFEPHERGLPMGIWATWVPVGSFLIYNLANPIAKLGGWTSIWWFGAVFALVAFLVYSAIVTPPQKTASGSEEGGAISISHGLKSINTWLISIAFAAFNFSFIAYATWAPTFLAEVHKMDPGAASFYASLVTLVFIPGGIFAGWVLDRFVNRKGILAASFIICTILVLWAFKVGGNVGILVPYYVILGLAASFIPTCVFTIAPETAINPQFAGVALGVVILGQNSGMFIGPPVLGKAIANGGWGAGVYPLVIGLLVALVATLLIRTKTE</sequence>
<feature type="transmembrane region" description="Helical" evidence="7">
    <location>
        <begin position="131"/>
        <end position="151"/>
    </location>
</feature>
<dbReference type="PROSITE" id="PS50850">
    <property type="entry name" value="MFS"/>
    <property type="match status" value="1"/>
</dbReference>
<keyword evidence="3" id="KW-1003">Cell membrane</keyword>
<feature type="transmembrane region" description="Helical" evidence="7">
    <location>
        <begin position="107"/>
        <end position="124"/>
    </location>
</feature>
<dbReference type="GO" id="GO:0005886">
    <property type="term" value="C:plasma membrane"/>
    <property type="evidence" value="ECO:0007669"/>
    <property type="project" value="UniProtKB-SubCell"/>
</dbReference>
<dbReference type="RefSeq" id="WP_054935798.1">
    <property type="nucleotide sequence ID" value="NZ_PVXL01000024.1"/>
</dbReference>
<dbReference type="InterPro" id="IPR020846">
    <property type="entry name" value="MFS_dom"/>
</dbReference>
<dbReference type="PANTHER" id="PTHR43124">
    <property type="entry name" value="PURINE EFFLUX PUMP PBUE"/>
    <property type="match status" value="1"/>
</dbReference>
<comment type="subcellular location">
    <subcellularLocation>
        <location evidence="1">Cell membrane</location>
        <topology evidence="1">Multi-pass membrane protein</topology>
    </subcellularLocation>
</comment>
<evidence type="ECO:0000313" key="9">
    <source>
        <dbReference type="EMBL" id="PRR75855.1"/>
    </source>
</evidence>
<reference evidence="9 10" key="1">
    <citation type="submission" date="2018-03" db="EMBL/GenBank/DDBJ databases">
        <title>Genome sequence of Moorella stamsii DSM 26217.</title>
        <authorList>
            <person name="Poehlein A."/>
            <person name="Daniel R."/>
        </authorList>
    </citation>
    <scope>NUCLEOTIDE SEQUENCE [LARGE SCALE GENOMIC DNA]</scope>
    <source>
        <strain evidence="10">DSM 26217</strain>
    </source>
</reference>
<gene>
    <name evidence="9" type="primary">yjjL</name>
    <name evidence="9" type="ORF">MOST_07370</name>
</gene>
<evidence type="ECO:0000259" key="8">
    <source>
        <dbReference type="PROSITE" id="PS50850"/>
    </source>
</evidence>
<evidence type="ECO:0000256" key="5">
    <source>
        <dbReference type="ARBA" id="ARBA00022989"/>
    </source>
</evidence>
<evidence type="ECO:0000256" key="4">
    <source>
        <dbReference type="ARBA" id="ARBA00022692"/>
    </source>
</evidence>
<feature type="transmembrane region" description="Helical" evidence="7">
    <location>
        <begin position="304"/>
        <end position="323"/>
    </location>
</feature>
<keyword evidence="2" id="KW-0813">Transport</keyword>
<feature type="domain" description="Major facilitator superfamily (MFS) profile" evidence="8">
    <location>
        <begin position="8"/>
        <end position="390"/>
    </location>
</feature>
<feature type="transmembrane region" description="Helical" evidence="7">
    <location>
        <begin position="247"/>
        <end position="267"/>
    </location>
</feature>
<dbReference type="Pfam" id="PF07690">
    <property type="entry name" value="MFS_1"/>
    <property type="match status" value="1"/>
</dbReference>
<dbReference type="SUPFAM" id="SSF103473">
    <property type="entry name" value="MFS general substrate transporter"/>
    <property type="match status" value="1"/>
</dbReference>
<accession>A0A9X7J4Z1</accession>
<keyword evidence="6 7" id="KW-0472">Membrane</keyword>
<dbReference type="AlphaFoldDB" id="A0A9X7J4Z1"/>
<dbReference type="InterPro" id="IPR050189">
    <property type="entry name" value="MFS_Efflux_Transporters"/>
</dbReference>
<feature type="transmembrane region" description="Helical" evidence="7">
    <location>
        <begin position="44"/>
        <end position="69"/>
    </location>
</feature>
<dbReference type="GO" id="GO:0022857">
    <property type="term" value="F:transmembrane transporter activity"/>
    <property type="evidence" value="ECO:0007669"/>
    <property type="project" value="InterPro"/>
</dbReference>
<evidence type="ECO:0000256" key="3">
    <source>
        <dbReference type="ARBA" id="ARBA00022475"/>
    </source>
</evidence>
<dbReference type="InterPro" id="IPR036259">
    <property type="entry name" value="MFS_trans_sf"/>
</dbReference>
<feature type="transmembrane region" description="Helical" evidence="7">
    <location>
        <begin position="335"/>
        <end position="355"/>
    </location>
</feature>
<dbReference type="Gene3D" id="1.20.1250.20">
    <property type="entry name" value="MFS general substrate transporter like domains"/>
    <property type="match status" value="2"/>
</dbReference>
<name>A0A9X7J4Z1_9FIRM</name>
<feature type="transmembrane region" description="Helical" evidence="7">
    <location>
        <begin position="76"/>
        <end position="101"/>
    </location>
</feature>
<comment type="caution">
    <text evidence="9">The sequence shown here is derived from an EMBL/GenBank/DDBJ whole genome shotgun (WGS) entry which is preliminary data.</text>
</comment>
<evidence type="ECO:0000256" key="1">
    <source>
        <dbReference type="ARBA" id="ARBA00004651"/>
    </source>
</evidence>
<dbReference type="Proteomes" id="UP000239430">
    <property type="component" value="Unassembled WGS sequence"/>
</dbReference>
<dbReference type="EMBL" id="PVXL01000024">
    <property type="protein sequence ID" value="PRR75855.1"/>
    <property type="molecule type" value="Genomic_DNA"/>
</dbReference>
<dbReference type="PANTHER" id="PTHR43124:SF3">
    <property type="entry name" value="CHLORAMPHENICOL EFFLUX PUMP RV0191"/>
    <property type="match status" value="1"/>
</dbReference>
<organism evidence="9 10">
    <name type="scientific">Neomoorella stamsii</name>
    <dbReference type="NCBI Taxonomy" id="1266720"/>
    <lineage>
        <taxon>Bacteria</taxon>
        <taxon>Bacillati</taxon>
        <taxon>Bacillota</taxon>
        <taxon>Clostridia</taxon>
        <taxon>Neomoorellales</taxon>
        <taxon>Neomoorellaceae</taxon>
        <taxon>Neomoorella</taxon>
    </lineage>
</organism>
<evidence type="ECO:0000256" key="6">
    <source>
        <dbReference type="ARBA" id="ARBA00023136"/>
    </source>
</evidence>
<evidence type="ECO:0000256" key="7">
    <source>
        <dbReference type="SAM" id="Phobius"/>
    </source>
</evidence>
<proteinExistence type="predicted"/>
<keyword evidence="4 7" id="KW-0812">Transmembrane</keyword>